<gene>
    <name evidence="2" type="ORF">ABID46_000516</name>
</gene>
<comment type="caution">
    <text evidence="2">The sequence shown here is derived from an EMBL/GenBank/DDBJ whole genome shotgun (WGS) entry which is preliminary data.</text>
</comment>
<sequence length="122" mass="14221">MILKHTPIFTYEHPTEGIDIQSNYSEVYSVSSGEVIRIIDLPDEKLTVLIRDCVLGEENHYYVYGNLKSTEVQKGDWVEPNQSIGLASEDEGKFTLFFQYRNKFEKFNPSTILNCQPRNIYY</sequence>
<evidence type="ECO:0000313" key="2">
    <source>
        <dbReference type="EMBL" id="MET3730957.1"/>
    </source>
</evidence>
<dbReference type="InterPro" id="IPR016047">
    <property type="entry name" value="M23ase_b-sheet_dom"/>
</dbReference>
<dbReference type="Gene3D" id="2.70.70.10">
    <property type="entry name" value="Glucose Permease (Domain IIA)"/>
    <property type="match status" value="1"/>
</dbReference>
<dbReference type="SUPFAM" id="SSF51261">
    <property type="entry name" value="Duplicated hybrid motif"/>
    <property type="match status" value="1"/>
</dbReference>
<evidence type="ECO:0000259" key="1">
    <source>
        <dbReference type="Pfam" id="PF01551"/>
    </source>
</evidence>
<organism evidence="2 3">
    <name type="scientific">Moheibacter stercoris</name>
    <dbReference type="NCBI Taxonomy" id="1628251"/>
    <lineage>
        <taxon>Bacteria</taxon>
        <taxon>Pseudomonadati</taxon>
        <taxon>Bacteroidota</taxon>
        <taxon>Flavobacteriia</taxon>
        <taxon>Flavobacteriales</taxon>
        <taxon>Weeksellaceae</taxon>
        <taxon>Moheibacter</taxon>
    </lineage>
</organism>
<name>A0ABV2LTL2_9FLAO</name>
<dbReference type="Proteomes" id="UP001549146">
    <property type="component" value="Unassembled WGS sequence"/>
</dbReference>
<dbReference type="Pfam" id="PF01551">
    <property type="entry name" value="Peptidase_M23"/>
    <property type="match status" value="1"/>
</dbReference>
<dbReference type="RefSeq" id="WP_354506759.1">
    <property type="nucleotide sequence ID" value="NZ_JBEPMO010000002.1"/>
</dbReference>
<dbReference type="GO" id="GO:0016787">
    <property type="term" value="F:hydrolase activity"/>
    <property type="evidence" value="ECO:0007669"/>
    <property type="project" value="UniProtKB-KW"/>
</dbReference>
<protein>
    <submittedName>
        <fullName evidence="2">Murein DD-endopeptidase MepM/ murein hydrolase activator NlpD</fullName>
    </submittedName>
</protein>
<keyword evidence="2" id="KW-0378">Hydrolase</keyword>
<reference evidence="2 3" key="1">
    <citation type="submission" date="2024-06" db="EMBL/GenBank/DDBJ databases">
        <title>Genomic Encyclopedia of Type Strains, Phase IV (KMG-IV): sequencing the most valuable type-strain genomes for metagenomic binning, comparative biology and taxonomic classification.</title>
        <authorList>
            <person name="Goeker M."/>
        </authorList>
    </citation>
    <scope>NUCLEOTIDE SEQUENCE [LARGE SCALE GENOMIC DNA]</scope>
    <source>
        <strain evidence="2 3">DSM 29388</strain>
    </source>
</reference>
<feature type="domain" description="M23ase beta-sheet core" evidence="1">
    <location>
        <begin position="15"/>
        <end position="109"/>
    </location>
</feature>
<evidence type="ECO:0000313" key="3">
    <source>
        <dbReference type="Proteomes" id="UP001549146"/>
    </source>
</evidence>
<dbReference type="InterPro" id="IPR011055">
    <property type="entry name" value="Dup_hybrid_motif"/>
</dbReference>
<accession>A0ABV2LTL2</accession>
<dbReference type="EMBL" id="JBEPMO010000002">
    <property type="protein sequence ID" value="MET3730957.1"/>
    <property type="molecule type" value="Genomic_DNA"/>
</dbReference>
<keyword evidence="3" id="KW-1185">Reference proteome</keyword>
<proteinExistence type="predicted"/>
<dbReference type="CDD" id="cd12797">
    <property type="entry name" value="M23_peptidase"/>
    <property type="match status" value="1"/>
</dbReference>